<dbReference type="InterPro" id="IPR014044">
    <property type="entry name" value="CAP_dom"/>
</dbReference>
<feature type="domain" description="SCP" evidence="2">
    <location>
        <begin position="75"/>
        <end position="185"/>
    </location>
</feature>
<evidence type="ECO:0000256" key="1">
    <source>
        <dbReference type="SAM" id="SignalP"/>
    </source>
</evidence>
<feature type="signal peptide" evidence="1">
    <location>
        <begin position="1"/>
        <end position="17"/>
    </location>
</feature>
<dbReference type="Pfam" id="PF00188">
    <property type="entry name" value="CAP"/>
    <property type="match status" value="1"/>
</dbReference>
<sequence length="229" mass="25645">MTAPYFFVVALLPLALSQELCPNSTFDKETIEEFVVGHINDQRYKLLRGLQLNGPWQGKDKWTAETQGYGKKLPTGKTMNKLEWSCNLEKRAKAALDPKCTDVEPNAPQGKTGLFYKMDIDWGVPELTSAAWAWMEQIEKFAVSDDAISDKQVTFKDHALREYLNLMRPSTKRIGCAEALCVENGVNKYRAFCITDKEPLKDNDVVYKAGKGGCDKGHKCPGVLTCELG</sequence>
<evidence type="ECO:0000313" key="3">
    <source>
        <dbReference type="EMBL" id="KIH54859.1"/>
    </source>
</evidence>
<keyword evidence="1" id="KW-0732">Signal</keyword>
<dbReference type="AlphaFoldDB" id="A0A0C2G7K4"/>
<evidence type="ECO:0000259" key="2">
    <source>
        <dbReference type="Pfam" id="PF00188"/>
    </source>
</evidence>
<gene>
    <name evidence="3" type="ORF">ANCDUO_14992</name>
</gene>
<keyword evidence="4" id="KW-1185">Reference proteome</keyword>
<evidence type="ECO:0000313" key="4">
    <source>
        <dbReference type="Proteomes" id="UP000054047"/>
    </source>
</evidence>
<feature type="non-terminal residue" evidence="3">
    <location>
        <position position="229"/>
    </location>
</feature>
<reference evidence="3 4" key="1">
    <citation type="submission" date="2013-12" db="EMBL/GenBank/DDBJ databases">
        <title>Draft genome of the parsitic nematode Ancylostoma duodenale.</title>
        <authorList>
            <person name="Mitreva M."/>
        </authorList>
    </citation>
    <scope>NUCLEOTIDE SEQUENCE [LARGE SCALE GENOMIC DNA]</scope>
    <source>
        <strain evidence="3 4">Zhejiang</strain>
    </source>
</reference>
<organism evidence="3 4">
    <name type="scientific">Ancylostoma duodenale</name>
    <dbReference type="NCBI Taxonomy" id="51022"/>
    <lineage>
        <taxon>Eukaryota</taxon>
        <taxon>Metazoa</taxon>
        <taxon>Ecdysozoa</taxon>
        <taxon>Nematoda</taxon>
        <taxon>Chromadorea</taxon>
        <taxon>Rhabditida</taxon>
        <taxon>Rhabditina</taxon>
        <taxon>Rhabditomorpha</taxon>
        <taxon>Strongyloidea</taxon>
        <taxon>Ancylostomatidae</taxon>
        <taxon>Ancylostomatinae</taxon>
        <taxon>Ancylostoma</taxon>
    </lineage>
</organism>
<dbReference type="Proteomes" id="UP000054047">
    <property type="component" value="Unassembled WGS sequence"/>
</dbReference>
<dbReference type="OrthoDB" id="5811015at2759"/>
<dbReference type="SUPFAM" id="SSF55797">
    <property type="entry name" value="PR-1-like"/>
    <property type="match status" value="1"/>
</dbReference>
<accession>A0A0C2G7K4</accession>
<dbReference type="Gene3D" id="3.40.33.10">
    <property type="entry name" value="CAP"/>
    <property type="match status" value="1"/>
</dbReference>
<proteinExistence type="predicted"/>
<protein>
    <recommendedName>
        <fullName evidence="2">SCP domain-containing protein</fullName>
    </recommendedName>
</protein>
<dbReference type="EMBL" id="KN738330">
    <property type="protein sequence ID" value="KIH54859.1"/>
    <property type="molecule type" value="Genomic_DNA"/>
</dbReference>
<name>A0A0C2G7K4_9BILA</name>
<feature type="chain" id="PRO_5002148964" description="SCP domain-containing protein" evidence="1">
    <location>
        <begin position="18"/>
        <end position="229"/>
    </location>
</feature>
<dbReference type="InterPro" id="IPR035940">
    <property type="entry name" value="CAP_sf"/>
</dbReference>